<sequence length="52" mass="5818">MCSVQQHQVSPAKRTSSTSPSSRPPMVHSGHRHLRLAWQTLPSACGFIFRMV</sequence>
<dbReference type="AlphaFoldDB" id="A0A0E9SGI5"/>
<reference evidence="2" key="1">
    <citation type="submission" date="2014-11" db="EMBL/GenBank/DDBJ databases">
        <authorList>
            <person name="Amaro Gonzalez C."/>
        </authorList>
    </citation>
    <scope>NUCLEOTIDE SEQUENCE</scope>
</reference>
<accession>A0A0E9SGI5</accession>
<proteinExistence type="predicted"/>
<name>A0A0E9SGI5_ANGAN</name>
<reference evidence="2" key="2">
    <citation type="journal article" date="2015" name="Fish Shellfish Immunol.">
        <title>Early steps in the European eel (Anguilla anguilla)-Vibrio vulnificus interaction in the gills: Role of the RtxA13 toxin.</title>
        <authorList>
            <person name="Callol A."/>
            <person name="Pajuelo D."/>
            <person name="Ebbesson L."/>
            <person name="Teles M."/>
            <person name="MacKenzie S."/>
            <person name="Amaro C."/>
        </authorList>
    </citation>
    <scope>NUCLEOTIDE SEQUENCE</scope>
</reference>
<protein>
    <submittedName>
        <fullName evidence="2">Uncharacterized protein</fullName>
    </submittedName>
</protein>
<feature type="compositionally biased region" description="Low complexity" evidence="1">
    <location>
        <begin position="14"/>
        <end position="25"/>
    </location>
</feature>
<feature type="region of interest" description="Disordered" evidence="1">
    <location>
        <begin position="1"/>
        <end position="31"/>
    </location>
</feature>
<evidence type="ECO:0000256" key="1">
    <source>
        <dbReference type="SAM" id="MobiDB-lite"/>
    </source>
</evidence>
<organism evidence="2">
    <name type="scientific">Anguilla anguilla</name>
    <name type="common">European freshwater eel</name>
    <name type="synonym">Muraena anguilla</name>
    <dbReference type="NCBI Taxonomy" id="7936"/>
    <lineage>
        <taxon>Eukaryota</taxon>
        <taxon>Metazoa</taxon>
        <taxon>Chordata</taxon>
        <taxon>Craniata</taxon>
        <taxon>Vertebrata</taxon>
        <taxon>Euteleostomi</taxon>
        <taxon>Actinopterygii</taxon>
        <taxon>Neopterygii</taxon>
        <taxon>Teleostei</taxon>
        <taxon>Anguilliformes</taxon>
        <taxon>Anguillidae</taxon>
        <taxon>Anguilla</taxon>
    </lineage>
</organism>
<dbReference type="EMBL" id="GBXM01068230">
    <property type="protein sequence ID" value="JAH40347.1"/>
    <property type="molecule type" value="Transcribed_RNA"/>
</dbReference>
<evidence type="ECO:0000313" key="2">
    <source>
        <dbReference type="EMBL" id="JAH40347.1"/>
    </source>
</evidence>